<evidence type="ECO:0000256" key="5">
    <source>
        <dbReference type="ARBA" id="ARBA00023242"/>
    </source>
</evidence>
<dbReference type="Gene3D" id="4.10.240.10">
    <property type="entry name" value="Zn(2)-C6 fungal-type DNA-binding domain"/>
    <property type="match status" value="1"/>
</dbReference>
<feature type="domain" description="Zn(2)-C6 fungal-type" evidence="7">
    <location>
        <begin position="50"/>
        <end position="78"/>
    </location>
</feature>
<name>B8M3S6_TALSN</name>
<dbReference type="PhylomeDB" id="B8M3S6"/>
<organism evidence="8 9">
    <name type="scientific">Talaromyces stipitatus (strain ATCC 10500 / CBS 375.48 / QM 6759 / NRRL 1006)</name>
    <name type="common">Penicillium stipitatum</name>
    <dbReference type="NCBI Taxonomy" id="441959"/>
    <lineage>
        <taxon>Eukaryota</taxon>
        <taxon>Fungi</taxon>
        <taxon>Dikarya</taxon>
        <taxon>Ascomycota</taxon>
        <taxon>Pezizomycotina</taxon>
        <taxon>Eurotiomycetes</taxon>
        <taxon>Eurotiomycetidae</taxon>
        <taxon>Eurotiales</taxon>
        <taxon>Trichocomaceae</taxon>
        <taxon>Talaromyces</taxon>
        <taxon>Talaromyces sect. Talaromyces</taxon>
    </lineage>
</organism>
<protein>
    <submittedName>
        <fullName evidence="8">C6 finger domain protein, putative</fullName>
    </submittedName>
</protein>
<evidence type="ECO:0000256" key="4">
    <source>
        <dbReference type="ARBA" id="ARBA00023163"/>
    </source>
</evidence>
<feature type="region of interest" description="Disordered" evidence="6">
    <location>
        <begin position="705"/>
        <end position="743"/>
    </location>
</feature>
<accession>B8M3S6</accession>
<dbReference type="Pfam" id="PF00172">
    <property type="entry name" value="Zn_clus"/>
    <property type="match status" value="1"/>
</dbReference>
<keyword evidence="9" id="KW-1185">Reference proteome</keyword>
<dbReference type="InterPro" id="IPR036864">
    <property type="entry name" value="Zn2-C6_fun-type_DNA-bd_sf"/>
</dbReference>
<dbReference type="SMART" id="SM00066">
    <property type="entry name" value="GAL4"/>
    <property type="match status" value="1"/>
</dbReference>
<dbReference type="eggNOG" id="ENOG502QT9U">
    <property type="taxonomic scope" value="Eukaryota"/>
</dbReference>
<evidence type="ECO:0000313" key="8">
    <source>
        <dbReference type="EMBL" id="EED20669.1"/>
    </source>
</evidence>
<dbReference type="OrthoDB" id="5391043at2759"/>
<keyword evidence="5" id="KW-0539">Nucleus</keyword>
<keyword evidence="4" id="KW-0804">Transcription</keyword>
<dbReference type="GO" id="GO:0000981">
    <property type="term" value="F:DNA-binding transcription factor activity, RNA polymerase II-specific"/>
    <property type="evidence" value="ECO:0007669"/>
    <property type="project" value="InterPro"/>
</dbReference>
<sequence>MDEQDRTRLGGDNPVEQEDSKRSLPEGQSEATANKSAPPARGPKRRTKTGCLTCRKRRIKCGEEKPRCNNCIKAKRECEGYTQRVVFKNALGTLGAAYDPRVPANLQTPVTFPQLPHQVQLQQLQQLQRHQGQPIAGQALNPQQRLLAPRLPYVPPTVASGYGTAQSMHQQQQAFHYPPIPLQSPLQPEQIIAHPESIHVHGDDFASHLYTWPTADQHTYLTVPAETGGPIQGVHDAALLPQTVAGVGTVLPSHQNLHNHPVPMGQHDPAVQSIAETIGFYTDDTFQQAQVYYSWDAEQEALIPTTYAPEGLENDYYDVDSDDEQQEVTEEEGYNQLDLIMASAHRDAIRSYNTYLNEPHILASYQPSMGSSPLNNPKTARIWIHFMHATGPSMSVWERHIANPTPLFGGPVPSSQQGLWSYIMPLKSLEHPALLQAMLAISSFHIAKLQQSHLTITFKHYEYALRKVSKAVGLPLRRKQVATLAATLILAFYEVSAADHTKWDRHVAGAAQLLKEIDFAGITRDLRAYRRSLRSQKHAWTGPFDTFSAYSYSEDDPFAEKESGVDPKVVSRLVGRAIDYDQIGRVDAYPKVKRRHFSRKDIENFRLQCDLYWWYAKQDLFQSLISGNRLHTPFERWDACPPRAALGKLDAIYGSFDHLILLMARMMHFGYQDRKRKLKSLEACGGEWRPNPSFFRFIGRFAPKSSTGGGPGSPPGKGPPQSGKMQGPAGPSAQQPMYGMAPTGGPVPAPSAFTTMGESPPYSGFIDDDGEDKTLEEAEAEWERISDAYQYYESQLGESFAPLPADSTSPIGSPFGSALQFRSHIIAVLWGYYYTGRIMLNRLHPSMPPAAMVAATAAAATTANFAQTIGKIAAGVYYPQLYMQAVGSLNPNLGGAWIETTVNLFVAGVQYTDATQRDWTVATLRGTARVTGWQSAEAIASGCEAAWARTAALGRGPPYVRGPDVQMRGPIYSRGEKTDEHIAPGSNYERRFVKVERRVRAHWAMGLLELESDLDGLNLDDPL</sequence>
<feature type="compositionally biased region" description="Low complexity" evidence="6">
    <location>
        <begin position="719"/>
        <end position="728"/>
    </location>
</feature>
<dbReference type="InterPro" id="IPR021858">
    <property type="entry name" value="Fun_TF"/>
</dbReference>
<comment type="subcellular location">
    <subcellularLocation>
        <location evidence="1">Nucleus</location>
    </subcellularLocation>
</comment>
<dbReference type="AlphaFoldDB" id="B8M3S6"/>
<dbReference type="SUPFAM" id="SSF57701">
    <property type="entry name" value="Zn2/Cys6 DNA-binding domain"/>
    <property type="match status" value="1"/>
</dbReference>
<dbReference type="VEuPathDB" id="FungiDB:TSTA_038740"/>
<dbReference type="STRING" id="441959.B8M3S6"/>
<gene>
    <name evidence="8" type="ORF">TSTA_038740</name>
</gene>
<dbReference type="GO" id="GO:0008270">
    <property type="term" value="F:zinc ion binding"/>
    <property type="evidence" value="ECO:0007669"/>
    <property type="project" value="InterPro"/>
</dbReference>
<dbReference type="InterPro" id="IPR001138">
    <property type="entry name" value="Zn2Cys6_DnaBD"/>
</dbReference>
<dbReference type="HOGENOM" id="CLU_006603_0_0_1"/>
<dbReference type="Proteomes" id="UP000001745">
    <property type="component" value="Unassembled WGS sequence"/>
</dbReference>
<evidence type="ECO:0000256" key="3">
    <source>
        <dbReference type="ARBA" id="ARBA00023125"/>
    </source>
</evidence>
<evidence type="ECO:0000259" key="7">
    <source>
        <dbReference type="PROSITE" id="PS50048"/>
    </source>
</evidence>
<dbReference type="GO" id="GO:0005634">
    <property type="term" value="C:nucleus"/>
    <property type="evidence" value="ECO:0007669"/>
    <property type="project" value="UniProtKB-SubCell"/>
</dbReference>
<keyword evidence="3" id="KW-0238">DNA-binding</keyword>
<evidence type="ECO:0000256" key="1">
    <source>
        <dbReference type="ARBA" id="ARBA00004123"/>
    </source>
</evidence>
<dbReference type="Pfam" id="PF11951">
    <property type="entry name" value="Fungal_trans_2"/>
    <property type="match status" value="1"/>
</dbReference>
<evidence type="ECO:0000256" key="6">
    <source>
        <dbReference type="SAM" id="MobiDB-lite"/>
    </source>
</evidence>
<dbReference type="GeneID" id="8107916"/>
<dbReference type="PANTHER" id="PTHR37534">
    <property type="entry name" value="TRANSCRIPTIONAL ACTIVATOR PROTEIN UGA3"/>
    <property type="match status" value="1"/>
</dbReference>
<proteinExistence type="predicted"/>
<dbReference type="InParanoid" id="B8M3S6"/>
<reference evidence="9" key="1">
    <citation type="journal article" date="2015" name="Genome Announc.">
        <title>Genome sequence of the AIDS-associated pathogen Penicillium marneffei (ATCC18224) and its near taxonomic relative Talaromyces stipitatus (ATCC10500).</title>
        <authorList>
            <person name="Nierman W.C."/>
            <person name="Fedorova-Abrams N.D."/>
            <person name="Andrianopoulos A."/>
        </authorList>
    </citation>
    <scope>NUCLEOTIDE SEQUENCE [LARGE SCALE GENOMIC DNA]</scope>
    <source>
        <strain evidence="9">ATCC 10500 / CBS 375.48 / QM 6759 / NRRL 1006</strain>
    </source>
</reference>
<dbReference type="PROSITE" id="PS00463">
    <property type="entry name" value="ZN2_CY6_FUNGAL_1"/>
    <property type="match status" value="1"/>
</dbReference>
<dbReference type="GO" id="GO:0045944">
    <property type="term" value="P:positive regulation of transcription by RNA polymerase II"/>
    <property type="evidence" value="ECO:0007669"/>
    <property type="project" value="TreeGrafter"/>
</dbReference>
<feature type="region of interest" description="Disordered" evidence="6">
    <location>
        <begin position="1"/>
        <end position="47"/>
    </location>
</feature>
<dbReference type="PANTHER" id="PTHR37534:SF23">
    <property type="entry name" value="ZN(II)2CYS6 TRANSCRIPTION FACTOR (EUROFUNG)"/>
    <property type="match status" value="1"/>
</dbReference>
<dbReference type="OMA" id="IAGIWMN"/>
<evidence type="ECO:0000313" key="9">
    <source>
        <dbReference type="Proteomes" id="UP000001745"/>
    </source>
</evidence>
<keyword evidence="2" id="KW-0805">Transcription regulation</keyword>
<dbReference type="GO" id="GO:0000976">
    <property type="term" value="F:transcription cis-regulatory region binding"/>
    <property type="evidence" value="ECO:0007669"/>
    <property type="project" value="TreeGrafter"/>
</dbReference>
<dbReference type="CDD" id="cd00067">
    <property type="entry name" value="GAL4"/>
    <property type="match status" value="1"/>
</dbReference>
<dbReference type="RefSeq" id="XP_002481103.1">
    <property type="nucleotide sequence ID" value="XM_002481058.1"/>
</dbReference>
<dbReference type="PROSITE" id="PS50048">
    <property type="entry name" value="ZN2_CY6_FUNGAL_2"/>
    <property type="match status" value="1"/>
</dbReference>
<dbReference type="EMBL" id="EQ962654">
    <property type="protein sequence ID" value="EED20669.1"/>
    <property type="molecule type" value="Genomic_DNA"/>
</dbReference>
<evidence type="ECO:0000256" key="2">
    <source>
        <dbReference type="ARBA" id="ARBA00023015"/>
    </source>
</evidence>